<comment type="similarity">
    <text evidence="2">Belongs to the YkuD family.</text>
</comment>
<dbReference type="InterPro" id="IPR052905">
    <property type="entry name" value="LD-transpeptidase_YkuD-like"/>
</dbReference>
<dbReference type="SUPFAM" id="SSF47090">
    <property type="entry name" value="PGBD-like"/>
    <property type="match status" value="1"/>
</dbReference>
<evidence type="ECO:0000256" key="2">
    <source>
        <dbReference type="ARBA" id="ARBA00005992"/>
    </source>
</evidence>
<reference evidence="10 11" key="1">
    <citation type="submission" date="2021-03" db="EMBL/GenBank/DDBJ databases">
        <title>novel species isolated from a fishpond in China.</title>
        <authorList>
            <person name="Lu H."/>
            <person name="Cai Z."/>
        </authorList>
    </citation>
    <scope>NUCLEOTIDE SEQUENCE [LARGE SCALE GENOMIC DNA]</scope>
    <source>
        <strain evidence="10 11">JCM 31546</strain>
    </source>
</reference>
<dbReference type="Pfam" id="PF03734">
    <property type="entry name" value="YkuD"/>
    <property type="match status" value="1"/>
</dbReference>
<dbReference type="InterPro" id="IPR036365">
    <property type="entry name" value="PGBD-like_sf"/>
</dbReference>
<dbReference type="Gene3D" id="2.40.440.10">
    <property type="entry name" value="L,D-transpeptidase catalytic domain-like"/>
    <property type="match status" value="1"/>
</dbReference>
<evidence type="ECO:0000256" key="3">
    <source>
        <dbReference type="ARBA" id="ARBA00022679"/>
    </source>
</evidence>
<proteinExistence type="inferred from homology"/>
<name>A0ABS3BKT5_9BACT</name>
<evidence type="ECO:0000256" key="1">
    <source>
        <dbReference type="ARBA" id="ARBA00004752"/>
    </source>
</evidence>
<keyword evidence="8" id="KW-0732">Signal</keyword>
<feature type="active site" description="Nucleophile" evidence="7">
    <location>
        <position position="469"/>
    </location>
</feature>
<sequence length="548" mass="62447">MQKIFLVLLFFIASSAVFAFQSIESDPIAALLRTKLELENPTEKLEVSGRVLESDVLVHRFYADRDFEEVWSRNGILLELAYEMRFEIRQAKFDGLVPEDYHLALIDAYFQTFEANKAAKKPNEAGELVALELLLTDAFFKLAEDLELGKVDPAKLNGDWEIARKTSRTSYLDLLNEAIAKGEVRQNLESLYPKFTIYKKGREVLRVMDERAKADTLDWKAVKLDKAIKVGESHAAIPVLRERLNYWGYAKSQSVLDPKLYDSTMFLGVKEFQLRNGMEPDGVIGKNTAIGLNASPALLMEKAAVNLERLRWLPDTVQNLELILVNIANYQLDYVDKLDTLFSARVIVGKLYHESPIFTAQMSYIVFSPYWNIPPSIARKEIIPAVRRNPSYLSQKNMDVVTFSGKQVDPASINWSAKSFPYMIRQKPGGSNSLGLVKFMFPNNHNVYIHDTPSRSLFSREDRALSHGCIRLENPALFAQTLLKADPSWTAEKIDQAMHQNKEQIVSLPRKIPVVLLYLTFWADSKGQAHFRQDIYDRDAEVLAALKQ</sequence>
<feature type="active site" description="Proton donor/acceptor" evidence="7">
    <location>
        <position position="450"/>
    </location>
</feature>
<dbReference type="InterPro" id="IPR038063">
    <property type="entry name" value="Transpep_catalytic_dom"/>
</dbReference>
<feature type="chain" id="PRO_5046464016" evidence="8">
    <location>
        <begin position="20"/>
        <end position="548"/>
    </location>
</feature>
<dbReference type="PROSITE" id="PS52029">
    <property type="entry name" value="LD_TPASE"/>
    <property type="match status" value="1"/>
</dbReference>
<keyword evidence="4 7" id="KW-0133">Cell shape</keyword>
<keyword evidence="11" id="KW-1185">Reference proteome</keyword>
<dbReference type="InterPro" id="IPR005490">
    <property type="entry name" value="LD_TPept_cat_dom"/>
</dbReference>
<comment type="pathway">
    <text evidence="1 7">Cell wall biogenesis; peptidoglycan biosynthesis.</text>
</comment>
<dbReference type="CDD" id="cd16913">
    <property type="entry name" value="YkuD_like"/>
    <property type="match status" value="1"/>
</dbReference>
<protein>
    <submittedName>
        <fullName evidence="10">L,D-transpeptidase family protein</fullName>
    </submittedName>
</protein>
<feature type="signal peptide" evidence="8">
    <location>
        <begin position="1"/>
        <end position="19"/>
    </location>
</feature>
<dbReference type="Pfam" id="PF20142">
    <property type="entry name" value="Scaffold"/>
    <property type="match status" value="1"/>
</dbReference>
<dbReference type="PANTHER" id="PTHR41533">
    <property type="entry name" value="L,D-TRANSPEPTIDASE HI_1667-RELATED"/>
    <property type="match status" value="1"/>
</dbReference>
<dbReference type="SUPFAM" id="SSF141523">
    <property type="entry name" value="L,D-transpeptidase catalytic domain-like"/>
    <property type="match status" value="1"/>
</dbReference>
<dbReference type="InterPro" id="IPR036366">
    <property type="entry name" value="PGBDSf"/>
</dbReference>
<evidence type="ECO:0000256" key="6">
    <source>
        <dbReference type="ARBA" id="ARBA00023316"/>
    </source>
</evidence>
<dbReference type="InterPro" id="IPR045380">
    <property type="entry name" value="LD_TPept_scaffold_dom"/>
</dbReference>
<evidence type="ECO:0000256" key="5">
    <source>
        <dbReference type="ARBA" id="ARBA00022984"/>
    </source>
</evidence>
<comment type="caution">
    <text evidence="10">The sequence shown here is derived from an EMBL/GenBank/DDBJ whole genome shotgun (WGS) entry which is preliminary data.</text>
</comment>
<dbReference type="Pfam" id="PF01471">
    <property type="entry name" value="PG_binding_1"/>
    <property type="match status" value="1"/>
</dbReference>
<dbReference type="Proteomes" id="UP000664698">
    <property type="component" value="Unassembled WGS sequence"/>
</dbReference>
<keyword evidence="6 7" id="KW-0961">Cell wall biogenesis/degradation</keyword>
<dbReference type="InterPro" id="IPR002477">
    <property type="entry name" value="Peptidoglycan-bd-like"/>
</dbReference>
<organism evidence="10 11">
    <name type="scientific">Algoriphagus aestuariicola</name>
    <dbReference type="NCBI Taxonomy" id="1852016"/>
    <lineage>
        <taxon>Bacteria</taxon>
        <taxon>Pseudomonadati</taxon>
        <taxon>Bacteroidota</taxon>
        <taxon>Cytophagia</taxon>
        <taxon>Cytophagales</taxon>
        <taxon>Cyclobacteriaceae</taxon>
        <taxon>Algoriphagus</taxon>
    </lineage>
</organism>
<evidence type="ECO:0000256" key="7">
    <source>
        <dbReference type="PROSITE-ProRule" id="PRU01373"/>
    </source>
</evidence>
<keyword evidence="5 7" id="KW-0573">Peptidoglycan synthesis</keyword>
<evidence type="ECO:0000259" key="9">
    <source>
        <dbReference type="PROSITE" id="PS52029"/>
    </source>
</evidence>
<keyword evidence="3" id="KW-0808">Transferase</keyword>
<dbReference type="PANTHER" id="PTHR41533:SF2">
    <property type="entry name" value="BLR7131 PROTEIN"/>
    <property type="match status" value="1"/>
</dbReference>
<evidence type="ECO:0000256" key="8">
    <source>
        <dbReference type="SAM" id="SignalP"/>
    </source>
</evidence>
<dbReference type="EMBL" id="JAFKCW010000001">
    <property type="protein sequence ID" value="MBN7799778.1"/>
    <property type="molecule type" value="Genomic_DNA"/>
</dbReference>
<evidence type="ECO:0000313" key="11">
    <source>
        <dbReference type="Proteomes" id="UP000664698"/>
    </source>
</evidence>
<feature type="domain" description="L,D-TPase catalytic" evidence="9">
    <location>
        <begin position="321"/>
        <end position="497"/>
    </location>
</feature>
<accession>A0ABS3BKT5</accession>
<dbReference type="Gene3D" id="1.10.101.10">
    <property type="entry name" value="PGBD-like superfamily/PGBD"/>
    <property type="match status" value="1"/>
</dbReference>
<dbReference type="RefSeq" id="WP_206567755.1">
    <property type="nucleotide sequence ID" value="NZ_JAFKCW010000001.1"/>
</dbReference>
<evidence type="ECO:0000256" key="4">
    <source>
        <dbReference type="ARBA" id="ARBA00022960"/>
    </source>
</evidence>
<gene>
    <name evidence="10" type="ORF">J0A67_02845</name>
</gene>
<evidence type="ECO:0000313" key="10">
    <source>
        <dbReference type="EMBL" id="MBN7799778.1"/>
    </source>
</evidence>